<dbReference type="GO" id="GO:0030016">
    <property type="term" value="C:myofibril"/>
    <property type="evidence" value="ECO:0007669"/>
    <property type="project" value="TreeGrafter"/>
</dbReference>
<dbReference type="PANTHER" id="PTHR13759">
    <property type="entry name" value="TWINFILIN"/>
    <property type="match status" value="1"/>
</dbReference>
<comment type="subcellular location">
    <subcellularLocation>
        <location evidence="1">Cytoplasm</location>
        <location evidence="1">Cytoskeleton</location>
    </subcellularLocation>
</comment>
<evidence type="ECO:0000256" key="7">
    <source>
        <dbReference type="ARBA" id="ARBA00038532"/>
    </source>
</evidence>
<dbReference type="Gene3D" id="3.40.20.10">
    <property type="entry name" value="Severin"/>
    <property type="match status" value="1"/>
</dbReference>
<comment type="similarity">
    <text evidence="2">Belongs to the actin-binding proteins ADF family. Twinfilin subfamily.</text>
</comment>
<dbReference type="SUPFAM" id="SSF55753">
    <property type="entry name" value="Actin depolymerizing proteins"/>
    <property type="match status" value="1"/>
</dbReference>
<evidence type="ECO:0000313" key="9">
    <source>
        <dbReference type="EMBL" id="VDN27982.1"/>
    </source>
</evidence>
<evidence type="ECO:0000256" key="6">
    <source>
        <dbReference type="ARBA" id="ARBA00023212"/>
    </source>
</evidence>
<dbReference type="GO" id="GO:0051016">
    <property type="term" value="P:barbed-end actin filament capping"/>
    <property type="evidence" value="ECO:0007669"/>
    <property type="project" value="TreeGrafter"/>
</dbReference>
<evidence type="ECO:0000256" key="1">
    <source>
        <dbReference type="ARBA" id="ARBA00004245"/>
    </source>
</evidence>
<dbReference type="Proteomes" id="UP000281553">
    <property type="component" value="Unassembled WGS sequence"/>
</dbReference>
<dbReference type="GO" id="GO:0051015">
    <property type="term" value="F:actin filament binding"/>
    <property type="evidence" value="ECO:0007669"/>
    <property type="project" value="TreeGrafter"/>
</dbReference>
<keyword evidence="5" id="KW-0009">Actin-binding</keyword>
<keyword evidence="10" id="KW-1185">Reference proteome</keyword>
<dbReference type="GO" id="GO:0003785">
    <property type="term" value="F:actin monomer binding"/>
    <property type="evidence" value="ECO:0007669"/>
    <property type="project" value="TreeGrafter"/>
</dbReference>
<keyword evidence="4" id="KW-0677">Repeat</keyword>
<evidence type="ECO:0000256" key="4">
    <source>
        <dbReference type="ARBA" id="ARBA00022737"/>
    </source>
</evidence>
<dbReference type="InterPro" id="IPR028458">
    <property type="entry name" value="Twinfilin"/>
</dbReference>
<evidence type="ECO:0000256" key="5">
    <source>
        <dbReference type="ARBA" id="ARBA00023203"/>
    </source>
</evidence>
<dbReference type="PANTHER" id="PTHR13759:SF1">
    <property type="entry name" value="TWINFILIN"/>
    <property type="match status" value="1"/>
</dbReference>
<evidence type="ECO:0000259" key="8">
    <source>
        <dbReference type="PROSITE" id="PS51263"/>
    </source>
</evidence>
<keyword evidence="3" id="KW-0963">Cytoplasm</keyword>
<proteinExistence type="inferred from homology"/>
<keyword evidence="6" id="KW-0206">Cytoskeleton</keyword>
<dbReference type="AlphaFoldDB" id="A0A3P7Q7R2"/>
<dbReference type="PROSITE" id="PS51263">
    <property type="entry name" value="ADF_H"/>
    <property type="match status" value="1"/>
</dbReference>
<dbReference type="GO" id="GO:0010591">
    <property type="term" value="P:regulation of lamellipodium assembly"/>
    <property type="evidence" value="ECO:0007669"/>
    <property type="project" value="TreeGrafter"/>
</dbReference>
<sequence>MRIVDEEISLIKSVKVHGSWEDDFDANVKPLQDAHLASYILYRLDSKKHDAYEWLLLTWMPESADVIFFKADIWLATLRRQFGDDFLADDVVCHDASDLSLEGYKRHLASKAAPAPLTAMEAEYQLNSEAATTHNSFADVSSSFGGIAFPLTSEAISAVEKFARKKLVYLQFVSGFLYKPTFITLCVIYRSI</sequence>
<dbReference type="InterPro" id="IPR029006">
    <property type="entry name" value="ADF-H/Gelsolin-like_dom_sf"/>
</dbReference>
<evidence type="ECO:0000313" key="10">
    <source>
        <dbReference type="Proteomes" id="UP000281553"/>
    </source>
</evidence>
<gene>
    <name evidence="9" type="ORF">DILT_LOCUS15106</name>
</gene>
<organism evidence="9 10">
    <name type="scientific">Dibothriocephalus latus</name>
    <name type="common">Fish tapeworm</name>
    <name type="synonym">Diphyllobothrium latum</name>
    <dbReference type="NCBI Taxonomy" id="60516"/>
    <lineage>
        <taxon>Eukaryota</taxon>
        <taxon>Metazoa</taxon>
        <taxon>Spiralia</taxon>
        <taxon>Lophotrochozoa</taxon>
        <taxon>Platyhelminthes</taxon>
        <taxon>Cestoda</taxon>
        <taxon>Eucestoda</taxon>
        <taxon>Diphyllobothriidea</taxon>
        <taxon>Diphyllobothriidae</taxon>
        <taxon>Dibothriocephalus</taxon>
    </lineage>
</organism>
<dbReference type="InterPro" id="IPR002108">
    <property type="entry name" value="ADF-H"/>
</dbReference>
<reference evidence="9 10" key="1">
    <citation type="submission" date="2018-11" db="EMBL/GenBank/DDBJ databases">
        <authorList>
            <consortium name="Pathogen Informatics"/>
        </authorList>
    </citation>
    <scope>NUCLEOTIDE SEQUENCE [LARGE SCALE GENOMIC DNA]</scope>
</reference>
<dbReference type="OrthoDB" id="10006997at2759"/>
<accession>A0A3P7Q7R2</accession>
<protein>
    <recommendedName>
        <fullName evidence="8">ADF-H domain-containing protein</fullName>
    </recommendedName>
</protein>
<feature type="domain" description="ADF-H" evidence="8">
    <location>
        <begin position="1"/>
        <end position="109"/>
    </location>
</feature>
<name>A0A3P7Q7R2_DIBLA</name>
<evidence type="ECO:0000256" key="3">
    <source>
        <dbReference type="ARBA" id="ARBA00022490"/>
    </source>
</evidence>
<dbReference type="GO" id="GO:0005884">
    <property type="term" value="C:actin filament"/>
    <property type="evidence" value="ECO:0007669"/>
    <property type="project" value="TreeGrafter"/>
</dbReference>
<dbReference type="GO" id="GO:0010976">
    <property type="term" value="P:positive regulation of neuron projection development"/>
    <property type="evidence" value="ECO:0007669"/>
    <property type="project" value="TreeGrafter"/>
</dbReference>
<comment type="subunit">
    <text evidence="7">Interacts with G-actin; ADP-actin form.</text>
</comment>
<dbReference type="EMBL" id="UYRU01077316">
    <property type="protein sequence ID" value="VDN27982.1"/>
    <property type="molecule type" value="Genomic_DNA"/>
</dbReference>
<dbReference type="GO" id="GO:0030042">
    <property type="term" value="P:actin filament depolymerization"/>
    <property type="evidence" value="ECO:0007669"/>
    <property type="project" value="TreeGrafter"/>
</dbReference>
<evidence type="ECO:0000256" key="2">
    <source>
        <dbReference type="ARBA" id="ARBA00009557"/>
    </source>
</evidence>